<evidence type="ECO:0000256" key="1">
    <source>
        <dbReference type="SAM" id="Phobius"/>
    </source>
</evidence>
<evidence type="ECO:0000313" key="3">
    <source>
        <dbReference type="Proteomes" id="UP000224130"/>
    </source>
</evidence>
<accession>A0A2A9ERW8</accession>
<dbReference type="OrthoDB" id="5198533at2"/>
<proteinExistence type="predicted"/>
<dbReference type="AlphaFoldDB" id="A0A2A9ERW8"/>
<evidence type="ECO:0008006" key="4">
    <source>
        <dbReference type="Google" id="ProtNLM"/>
    </source>
</evidence>
<sequence length="211" mass="22565">MTLYARKPARMALQLTGDLLLLAWTVAWAWVGRTVHDLTAELARPGLATASAADDIAARFHDVEGTIQGVPAVGDELAAPFGGAATAAMAVADAGRAQAETVTDVAFWLGLAVFLLPVLLVAVLYVPLRVNFVRRAAAARRLAGSDPALLALRAMSHLPLRTLARVSDDPVAAWRDDDTEVVRELANLELDRLGLPRPRKEAPRPALQSVR</sequence>
<evidence type="ECO:0000313" key="2">
    <source>
        <dbReference type="EMBL" id="PFG41618.1"/>
    </source>
</evidence>
<gene>
    <name evidence="2" type="ORF">ATJ88_0260</name>
</gene>
<dbReference type="RefSeq" id="WP_098462179.1">
    <property type="nucleotide sequence ID" value="NZ_PDJJ01000001.1"/>
</dbReference>
<keyword evidence="1" id="KW-1133">Transmembrane helix</keyword>
<name>A0A2A9ERW8_9MICO</name>
<dbReference type="EMBL" id="PDJJ01000001">
    <property type="protein sequence ID" value="PFG41618.1"/>
    <property type="molecule type" value="Genomic_DNA"/>
</dbReference>
<organism evidence="2 3">
    <name type="scientific">Isoptericola jiangsuensis</name>
    <dbReference type="NCBI Taxonomy" id="548579"/>
    <lineage>
        <taxon>Bacteria</taxon>
        <taxon>Bacillati</taxon>
        <taxon>Actinomycetota</taxon>
        <taxon>Actinomycetes</taxon>
        <taxon>Micrococcales</taxon>
        <taxon>Promicromonosporaceae</taxon>
        <taxon>Isoptericola</taxon>
    </lineage>
</organism>
<dbReference type="Proteomes" id="UP000224130">
    <property type="component" value="Unassembled WGS sequence"/>
</dbReference>
<keyword evidence="1" id="KW-0472">Membrane</keyword>
<comment type="caution">
    <text evidence="2">The sequence shown here is derived from an EMBL/GenBank/DDBJ whole genome shotgun (WGS) entry which is preliminary data.</text>
</comment>
<reference evidence="2 3" key="1">
    <citation type="submission" date="2017-10" db="EMBL/GenBank/DDBJ databases">
        <title>Sequencing the genomes of 1000 actinobacteria strains.</title>
        <authorList>
            <person name="Klenk H.-P."/>
        </authorList>
    </citation>
    <scope>NUCLEOTIDE SEQUENCE [LARGE SCALE GENOMIC DNA]</scope>
    <source>
        <strain evidence="2 3">DSM 21863</strain>
    </source>
</reference>
<feature type="transmembrane region" description="Helical" evidence="1">
    <location>
        <begin position="12"/>
        <end position="31"/>
    </location>
</feature>
<protein>
    <recommendedName>
        <fullName evidence="4">Transmembrane protein</fullName>
    </recommendedName>
</protein>
<feature type="transmembrane region" description="Helical" evidence="1">
    <location>
        <begin position="105"/>
        <end position="126"/>
    </location>
</feature>
<keyword evidence="3" id="KW-1185">Reference proteome</keyword>
<keyword evidence="1" id="KW-0812">Transmembrane</keyword>